<dbReference type="SUPFAM" id="SSF46689">
    <property type="entry name" value="Homeodomain-like"/>
    <property type="match status" value="2"/>
</dbReference>
<dbReference type="PANTHER" id="PTHR45614">
    <property type="entry name" value="MYB PROTEIN-RELATED"/>
    <property type="match status" value="1"/>
</dbReference>
<evidence type="ECO:0000259" key="8">
    <source>
        <dbReference type="PROSITE" id="PS50090"/>
    </source>
</evidence>
<evidence type="ECO:0000259" key="9">
    <source>
        <dbReference type="PROSITE" id="PS51294"/>
    </source>
</evidence>
<keyword evidence="10" id="KW-1185">Reference proteome</keyword>
<protein>
    <submittedName>
        <fullName evidence="11">Transcription factor MYB3R-2</fullName>
    </submittedName>
</protein>
<dbReference type="Gene3D" id="1.10.10.60">
    <property type="entry name" value="Homeodomain-like"/>
    <property type="match status" value="3"/>
</dbReference>
<dbReference type="InterPro" id="IPR001005">
    <property type="entry name" value="SANT/Myb"/>
</dbReference>
<feature type="domain" description="HTH myb-type" evidence="9">
    <location>
        <begin position="102"/>
        <end position="157"/>
    </location>
</feature>
<dbReference type="FunFam" id="1.10.10.60:FF:000016">
    <property type="entry name" value="Transcriptional activator Myb isoform A"/>
    <property type="match status" value="1"/>
</dbReference>
<gene>
    <name evidence="11" type="primary">LOC110802113</name>
</gene>
<evidence type="ECO:0000256" key="7">
    <source>
        <dbReference type="SAM" id="MobiDB-lite"/>
    </source>
</evidence>
<evidence type="ECO:0000256" key="2">
    <source>
        <dbReference type="ARBA" id="ARBA00022737"/>
    </source>
</evidence>
<reference evidence="11" key="2">
    <citation type="submission" date="2025-08" db="UniProtKB">
        <authorList>
            <consortium name="RefSeq"/>
        </authorList>
    </citation>
    <scope>IDENTIFICATION</scope>
    <source>
        <tissue evidence="11">Leaf</tissue>
    </source>
</reference>
<dbReference type="InterPro" id="IPR050560">
    <property type="entry name" value="MYB_TF"/>
</dbReference>
<dbReference type="InterPro" id="IPR017930">
    <property type="entry name" value="Myb_dom"/>
</dbReference>
<dbReference type="GO" id="GO:0005634">
    <property type="term" value="C:nucleus"/>
    <property type="evidence" value="ECO:0000318"/>
    <property type="project" value="GO_Central"/>
</dbReference>
<dbReference type="PROSITE" id="PS51294">
    <property type="entry name" value="HTH_MYB"/>
    <property type="match status" value="3"/>
</dbReference>
<keyword evidence="5" id="KW-0804">Transcription</keyword>
<accession>A0A9R0J878</accession>
<dbReference type="GO" id="GO:0000981">
    <property type="term" value="F:DNA-binding transcription factor activity, RNA polymerase II-specific"/>
    <property type="evidence" value="ECO:0000318"/>
    <property type="project" value="GO_Central"/>
</dbReference>
<feature type="region of interest" description="Disordered" evidence="7">
    <location>
        <begin position="402"/>
        <end position="423"/>
    </location>
</feature>
<evidence type="ECO:0000256" key="5">
    <source>
        <dbReference type="ARBA" id="ARBA00023163"/>
    </source>
</evidence>
<dbReference type="PANTHER" id="PTHR45614:SF252">
    <property type="entry name" value="TRANSCRIPTION FACTOR MYB3R-2-LIKE"/>
    <property type="match status" value="1"/>
</dbReference>
<evidence type="ECO:0000256" key="6">
    <source>
        <dbReference type="ARBA" id="ARBA00023242"/>
    </source>
</evidence>
<feature type="domain" description="Myb-like" evidence="8">
    <location>
        <begin position="102"/>
        <end position="153"/>
    </location>
</feature>
<keyword evidence="6" id="KW-0539">Nucleus</keyword>
<evidence type="ECO:0000256" key="4">
    <source>
        <dbReference type="ARBA" id="ARBA00023125"/>
    </source>
</evidence>
<keyword evidence="2" id="KW-0677">Repeat</keyword>
<dbReference type="PROSITE" id="PS50090">
    <property type="entry name" value="MYB_LIKE"/>
    <property type="match status" value="3"/>
</dbReference>
<keyword evidence="3" id="KW-0805">Transcription regulation</keyword>
<keyword evidence="4" id="KW-0238">DNA-binding</keyword>
<dbReference type="KEGG" id="soe:110802113"/>
<dbReference type="InterPro" id="IPR009057">
    <property type="entry name" value="Homeodomain-like_sf"/>
</dbReference>
<dbReference type="GO" id="GO:0000978">
    <property type="term" value="F:RNA polymerase II cis-regulatory region sequence-specific DNA binding"/>
    <property type="evidence" value="ECO:0000318"/>
    <property type="project" value="GO_Central"/>
</dbReference>
<sequence>MIEVKNEDEEWNLRSPDGVTIASSSSISNSSCDNATPRSNPLHGRTSGPTRRSTKGGWTEEEDDLLTAAVKKYNAKNWKRIAEHFSGRTDVQCLHRWQKVLNPELVKGPWTKEEDDCITEMVQKNGCRSWSVIAKCLPGRIGKQCRERWHNHLDPSIKKDAWTKEEESLLTYYHQIYGNKWAELAKYLPGRTDNAIKNHWNSSLKKKLDAASLHSYTQSVKKATFEMNCFERKLDLFRVQAAASFYEESGTASLYGIETCSTELALGNTTGKAYRSTRMLFGENDATLGTATTGTCLNLSTMTKYKAIPVTMLSVDSPKRPRNGGVPVDLDKSFLSLAMSGFREEDTQGNKKNKVNGTSTDSADIRSYSNLCYEPPQLRISKSGQVYGVDYVENNDFKTNSPLYFSTPPSHVRTPTTSGGSPESILRNSAMSFNVPSIIRRKSSSNSIRKGMGRKDVGKAETLAAHKSVERCLELSFDEEADLVGLKCGTSVATLDDGVSLKTMSIS</sequence>
<dbReference type="GO" id="GO:0006355">
    <property type="term" value="P:regulation of DNA-templated transcription"/>
    <property type="evidence" value="ECO:0000318"/>
    <property type="project" value="GO_Central"/>
</dbReference>
<dbReference type="SMART" id="SM00717">
    <property type="entry name" value="SANT"/>
    <property type="match status" value="3"/>
</dbReference>
<dbReference type="OrthoDB" id="2143914at2759"/>
<feature type="domain" description="Myb-like" evidence="8">
    <location>
        <begin position="50"/>
        <end position="101"/>
    </location>
</feature>
<dbReference type="AlphaFoldDB" id="A0A9R0J878"/>
<dbReference type="Pfam" id="PF00249">
    <property type="entry name" value="Myb_DNA-binding"/>
    <property type="match status" value="3"/>
</dbReference>
<feature type="region of interest" description="Disordered" evidence="7">
    <location>
        <begin position="1"/>
        <end position="60"/>
    </location>
</feature>
<comment type="subcellular location">
    <subcellularLocation>
        <location evidence="1">Nucleus</location>
    </subcellularLocation>
</comment>
<dbReference type="FunFam" id="1.10.10.60:FF:000010">
    <property type="entry name" value="Transcriptional activator Myb isoform A"/>
    <property type="match status" value="1"/>
</dbReference>
<dbReference type="GeneID" id="110802113"/>
<evidence type="ECO:0000313" key="10">
    <source>
        <dbReference type="Proteomes" id="UP000813463"/>
    </source>
</evidence>
<dbReference type="Proteomes" id="UP000813463">
    <property type="component" value="Chromosome 6"/>
</dbReference>
<feature type="domain" description="HTH myb-type" evidence="9">
    <location>
        <begin position="158"/>
        <end position="208"/>
    </location>
</feature>
<evidence type="ECO:0000256" key="3">
    <source>
        <dbReference type="ARBA" id="ARBA00023015"/>
    </source>
</evidence>
<proteinExistence type="predicted"/>
<dbReference type="CDD" id="cd00167">
    <property type="entry name" value="SANT"/>
    <property type="match status" value="3"/>
</dbReference>
<name>A0A9R0J878_SPIOL</name>
<evidence type="ECO:0000256" key="1">
    <source>
        <dbReference type="ARBA" id="ARBA00004123"/>
    </source>
</evidence>
<evidence type="ECO:0000313" key="11">
    <source>
        <dbReference type="RefSeq" id="XP_021863232.1"/>
    </source>
</evidence>
<organism evidence="10 11">
    <name type="scientific">Spinacia oleracea</name>
    <name type="common">Spinach</name>
    <dbReference type="NCBI Taxonomy" id="3562"/>
    <lineage>
        <taxon>Eukaryota</taxon>
        <taxon>Viridiplantae</taxon>
        <taxon>Streptophyta</taxon>
        <taxon>Embryophyta</taxon>
        <taxon>Tracheophyta</taxon>
        <taxon>Spermatophyta</taxon>
        <taxon>Magnoliopsida</taxon>
        <taxon>eudicotyledons</taxon>
        <taxon>Gunneridae</taxon>
        <taxon>Pentapetalae</taxon>
        <taxon>Caryophyllales</taxon>
        <taxon>Chenopodiaceae</taxon>
        <taxon>Chenopodioideae</taxon>
        <taxon>Anserineae</taxon>
        <taxon>Spinacia</taxon>
    </lineage>
</organism>
<feature type="domain" description="Myb-like" evidence="8">
    <location>
        <begin position="154"/>
        <end position="204"/>
    </location>
</feature>
<reference evidence="10" key="1">
    <citation type="journal article" date="2021" name="Nat. Commun.">
        <title>Genomic analyses provide insights into spinach domestication and the genetic basis of agronomic traits.</title>
        <authorList>
            <person name="Cai X."/>
            <person name="Sun X."/>
            <person name="Xu C."/>
            <person name="Sun H."/>
            <person name="Wang X."/>
            <person name="Ge C."/>
            <person name="Zhang Z."/>
            <person name="Wang Q."/>
            <person name="Fei Z."/>
            <person name="Jiao C."/>
            <person name="Wang Q."/>
        </authorList>
    </citation>
    <scope>NUCLEOTIDE SEQUENCE [LARGE SCALE GENOMIC DNA]</scope>
    <source>
        <strain evidence="10">cv. Varoflay</strain>
    </source>
</reference>
<feature type="compositionally biased region" description="Acidic residues" evidence="7">
    <location>
        <begin position="1"/>
        <end position="10"/>
    </location>
</feature>
<feature type="domain" description="HTH myb-type" evidence="9">
    <location>
        <begin position="50"/>
        <end position="101"/>
    </location>
</feature>
<dbReference type="RefSeq" id="XP_021863232.1">
    <property type="nucleotide sequence ID" value="XM_022007540.2"/>
</dbReference>